<dbReference type="Pfam" id="PF00875">
    <property type="entry name" value="DNA_photolyase"/>
    <property type="match status" value="1"/>
</dbReference>
<organism evidence="2 3">
    <name type="scientific">Chrysochromulina tobinii</name>
    <dbReference type="NCBI Taxonomy" id="1460289"/>
    <lineage>
        <taxon>Eukaryota</taxon>
        <taxon>Haptista</taxon>
        <taxon>Haptophyta</taxon>
        <taxon>Prymnesiophyceae</taxon>
        <taxon>Prymnesiales</taxon>
        <taxon>Chrysochromulinaceae</taxon>
        <taxon>Chrysochromulina</taxon>
    </lineage>
</organism>
<dbReference type="PANTHER" id="PTHR10211">
    <property type="entry name" value="DEOXYRIBODIPYRIMIDINE PHOTOLYASE"/>
    <property type="match status" value="1"/>
</dbReference>
<feature type="domain" description="Photolyase/cryptochrome alpha/beta" evidence="1">
    <location>
        <begin position="1"/>
        <end position="79"/>
    </location>
</feature>
<dbReference type="GO" id="GO:0000719">
    <property type="term" value="P:photoreactive repair"/>
    <property type="evidence" value="ECO:0007669"/>
    <property type="project" value="TreeGrafter"/>
</dbReference>
<evidence type="ECO:0000313" key="3">
    <source>
        <dbReference type="Proteomes" id="UP000037460"/>
    </source>
</evidence>
<dbReference type="EMBL" id="JWZX01002782">
    <property type="protein sequence ID" value="KOO26945.1"/>
    <property type="molecule type" value="Genomic_DNA"/>
</dbReference>
<name>A0A0M0JKG1_9EUKA</name>
<dbReference type="InterPro" id="IPR052219">
    <property type="entry name" value="Photolyase_Class-2"/>
</dbReference>
<evidence type="ECO:0000313" key="2">
    <source>
        <dbReference type="EMBL" id="KOO26945.1"/>
    </source>
</evidence>
<dbReference type="Gene3D" id="1.25.40.80">
    <property type="match status" value="2"/>
</dbReference>
<dbReference type="InterPro" id="IPR036155">
    <property type="entry name" value="Crypto/Photolyase_N_sf"/>
</dbReference>
<dbReference type="GO" id="GO:0003904">
    <property type="term" value="F:deoxyribodipyrimidine photo-lyase activity"/>
    <property type="evidence" value="ECO:0007669"/>
    <property type="project" value="TreeGrafter"/>
</dbReference>
<dbReference type="SUPFAM" id="SSF52425">
    <property type="entry name" value="Cryptochrome/photolyase, N-terminal domain"/>
    <property type="match status" value="1"/>
</dbReference>
<dbReference type="InterPro" id="IPR032673">
    <property type="entry name" value="DNA_photolyase_2_CS"/>
</dbReference>
<dbReference type="PROSITE" id="PS01083">
    <property type="entry name" value="DNA_PHOTOLYASES_2_1"/>
    <property type="match status" value="1"/>
</dbReference>
<accession>A0A0M0JKG1</accession>
<dbReference type="InterPro" id="IPR036134">
    <property type="entry name" value="Crypto/Photolyase_FAD-like_sf"/>
</dbReference>
<dbReference type="OrthoDB" id="496749at2759"/>
<dbReference type="SUPFAM" id="SSF48173">
    <property type="entry name" value="Cryptochrome/photolyase FAD-binding domain"/>
    <property type="match status" value="1"/>
</dbReference>
<evidence type="ECO:0000259" key="1">
    <source>
        <dbReference type="PROSITE" id="PS51645"/>
    </source>
</evidence>
<dbReference type="Gene3D" id="1.10.579.10">
    <property type="entry name" value="DNA Cyclobutane Dipyrimidine Photolyase, subunit A, domain 3"/>
    <property type="match status" value="1"/>
</dbReference>
<dbReference type="PANTHER" id="PTHR10211:SF0">
    <property type="entry name" value="DEOXYRIBODIPYRIMIDINE PHOTO-LYASE"/>
    <property type="match status" value="1"/>
</dbReference>
<dbReference type="Proteomes" id="UP000037460">
    <property type="component" value="Unassembled WGS sequence"/>
</dbReference>
<dbReference type="Gene3D" id="3.40.50.620">
    <property type="entry name" value="HUPs"/>
    <property type="match status" value="1"/>
</dbReference>
<reference evidence="3" key="1">
    <citation type="journal article" date="2015" name="PLoS Genet.">
        <title>Genome Sequence and Transcriptome Analyses of Chrysochromulina tobin: Metabolic Tools for Enhanced Algal Fitness in the Prominent Order Prymnesiales (Haptophyceae).</title>
        <authorList>
            <person name="Hovde B.T."/>
            <person name="Deodato C.R."/>
            <person name="Hunsperger H.M."/>
            <person name="Ryken S.A."/>
            <person name="Yost W."/>
            <person name="Jha R.K."/>
            <person name="Patterson J."/>
            <person name="Monnat R.J. Jr."/>
            <person name="Barlow S.B."/>
            <person name="Starkenburg S.R."/>
            <person name="Cattolico R.A."/>
        </authorList>
    </citation>
    <scope>NUCLEOTIDE SEQUENCE</scope>
    <source>
        <strain evidence="3">CCMP291</strain>
    </source>
</reference>
<proteinExistence type="predicted"/>
<dbReference type="InterPro" id="IPR014729">
    <property type="entry name" value="Rossmann-like_a/b/a_fold"/>
</dbReference>
<comment type="caution">
    <text evidence="2">The sequence shown here is derived from an EMBL/GenBank/DDBJ whole genome shotgun (WGS) entry which is preliminary data.</text>
</comment>
<protein>
    <submittedName>
        <fullName evidence="2">Deoxyribodipyrimidine photo-lyase-like protein</fullName>
    </submittedName>
</protein>
<dbReference type="AlphaFoldDB" id="A0A0M0JKG1"/>
<dbReference type="InterPro" id="IPR006050">
    <property type="entry name" value="DNA_photolyase_N"/>
</dbReference>
<keyword evidence="3" id="KW-1185">Reference proteome</keyword>
<gene>
    <name evidence="2" type="ORF">Ctob_007351</name>
</gene>
<sequence>MLRGLQEVERDLRDLGIPFKVLSGNPVDEVPSFLRRHEGCALVTDFSPLRTGRAWKSAVGEKLSSTPFYEVDAHNIVPVWVASDKQEVGARTIRKKINEKLPMWLKDFPPLEPQPIEPPLHAQAVAAPLPAEDTSGIISPVPPAPSSTSDRTSVLDEGTLMALSAQLEAAVVASPLDLATAERVLGQLEGVRIDRALLKATGVGKAANELAKAKCDLSTRARPSGSARSLALPRHPSASLLGECVAPTDWTALEKSLVIDRNVKQVDWLLPGPAAAREAVHAFCASRLALFADKRNDPNVHAHSDLSPYLHFGQLSAQRMALMVQAAVAAKPQAALQAGLESFLEESIVRRELSDNFCFYNPNYDNLNGAAGWARESLELHAADKREHVYTLKQLEEAQTHEDIWNAAQRQMARTGKMHGFMRMYWAQEDSPALIASD</sequence>
<dbReference type="PROSITE" id="PS51645">
    <property type="entry name" value="PHR_CRY_ALPHA_BETA"/>
    <property type="match status" value="1"/>
</dbReference>
<keyword evidence="2" id="KW-0456">Lyase</keyword>